<dbReference type="InterPro" id="IPR036900">
    <property type="entry name" value="A-D-PHexomutase_C_sf"/>
</dbReference>
<reference evidence="9" key="1">
    <citation type="submission" date="2019-06" db="EMBL/GenBank/DDBJ databases">
        <authorList>
            <consortium name="Wellcome Sanger Institute Data Sharing"/>
        </authorList>
    </citation>
    <scope>NUCLEOTIDE SEQUENCE [LARGE SCALE GENOMIC DNA]</scope>
</reference>
<evidence type="ECO:0000259" key="8">
    <source>
        <dbReference type="PROSITE" id="PS50222"/>
    </source>
</evidence>
<protein>
    <submittedName>
        <fullName evidence="9">EF-hand calcium binding domain 7</fullName>
    </submittedName>
</protein>
<comment type="similarity">
    <text evidence="2">Belongs to the phosphohexose mutase family.</text>
</comment>
<dbReference type="SUPFAM" id="SSF55957">
    <property type="entry name" value="Phosphoglucomutase, C-terminal domain"/>
    <property type="match status" value="1"/>
</dbReference>
<dbReference type="Gene3D" id="1.10.238.10">
    <property type="entry name" value="EF-hand"/>
    <property type="match status" value="1"/>
</dbReference>
<keyword evidence="4" id="KW-0597">Phosphoprotein</keyword>
<dbReference type="AlphaFoldDB" id="A0A668AFU8"/>
<dbReference type="Pfam" id="PF24947">
    <property type="entry name" value="PGM1_C_vert_fung"/>
    <property type="match status" value="1"/>
</dbReference>
<keyword evidence="3" id="KW-0963">Cytoplasm</keyword>
<evidence type="ECO:0000256" key="7">
    <source>
        <dbReference type="ARBA" id="ARBA00022837"/>
    </source>
</evidence>
<dbReference type="InterPro" id="IPR016066">
    <property type="entry name" value="A-D-PHexomutase_CS"/>
</dbReference>
<dbReference type="NCBIfam" id="NF005737">
    <property type="entry name" value="PRK07564.1-1"/>
    <property type="match status" value="1"/>
</dbReference>
<dbReference type="FunFam" id="3.30.310.50:FF:000002">
    <property type="entry name" value="Phosphoglucomutase 5"/>
    <property type="match status" value="1"/>
</dbReference>
<organism evidence="9 10">
    <name type="scientific">Myripristis murdjan</name>
    <name type="common">pinecone soldierfish</name>
    <dbReference type="NCBI Taxonomy" id="586833"/>
    <lineage>
        <taxon>Eukaryota</taxon>
        <taxon>Metazoa</taxon>
        <taxon>Chordata</taxon>
        <taxon>Craniata</taxon>
        <taxon>Vertebrata</taxon>
        <taxon>Euteleostomi</taxon>
        <taxon>Actinopterygii</taxon>
        <taxon>Neopterygii</taxon>
        <taxon>Teleostei</taxon>
        <taxon>Neoteleostei</taxon>
        <taxon>Acanthomorphata</taxon>
        <taxon>Holocentriformes</taxon>
        <taxon>Holocentridae</taxon>
        <taxon>Myripristis</taxon>
    </lineage>
</organism>
<dbReference type="Ensembl" id="ENSMMDT00005047777.1">
    <property type="protein sequence ID" value="ENSMMDP00005046844.1"/>
    <property type="gene ID" value="ENSMMDG00005021377.1"/>
</dbReference>
<dbReference type="Pfam" id="PF02879">
    <property type="entry name" value="PGM_PMM_II"/>
    <property type="match status" value="1"/>
</dbReference>
<dbReference type="InterPro" id="IPR005841">
    <property type="entry name" value="Alpha-D-phosphohexomutase_SF"/>
</dbReference>
<evidence type="ECO:0000256" key="3">
    <source>
        <dbReference type="ARBA" id="ARBA00022490"/>
    </source>
</evidence>
<dbReference type="Gene3D" id="3.30.310.50">
    <property type="entry name" value="Alpha-D-phosphohexomutase, C-terminal domain"/>
    <property type="match status" value="1"/>
</dbReference>
<dbReference type="SUPFAM" id="SSF53738">
    <property type="entry name" value="Phosphoglucomutase, first 3 domains"/>
    <property type="match status" value="3"/>
</dbReference>
<dbReference type="GO" id="GO:0005829">
    <property type="term" value="C:cytosol"/>
    <property type="evidence" value="ECO:0007669"/>
    <property type="project" value="TreeGrafter"/>
</dbReference>
<dbReference type="PRINTS" id="PR00509">
    <property type="entry name" value="PGMPMM"/>
</dbReference>
<dbReference type="InterPro" id="IPR005846">
    <property type="entry name" value="A-D-PHexomutase_a/b/a-III"/>
</dbReference>
<dbReference type="PANTHER" id="PTHR22573:SF60">
    <property type="entry name" value="PHOSPHOGLUCOMUTASE-1"/>
    <property type="match status" value="1"/>
</dbReference>
<feature type="domain" description="EF-hand" evidence="8">
    <location>
        <begin position="139"/>
        <end position="174"/>
    </location>
</feature>
<evidence type="ECO:0000256" key="5">
    <source>
        <dbReference type="ARBA" id="ARBA00022723"/>
    </source>
</evidence>
<dbReference type="Gene3D" id="3.40.120.10">
    <property type="entry name" value="Alpha-D-Glucose-1,6-Bisphosphate, subunit A, domain 3"/>
    <property type="match status" value="3"/>
</dbReference>
<sequence length="626" mass="69304">MCYFVTGVIIDQVQASAYKFTEPHEQPKRFVSSETFYMHCRAAYLAVFRSSLTNIASKQQLYRVLQQAGRNPSHATLNKYWTPRTSKLNFDDFCEILKCEKKTDANELMRAFRKMDVNGDGYISHSELEKVLSTRGEKMTSEEVNAIFSIGDTNKDGKFDYAEINHLVIGQNGIMSTPAVSCVIRKIKAVGGIILTASHNPGGPNGDFGIKYNISSGGPAPEGITNKIFEISKGLQEYHICPDMKVDLSKIGKQTFEVDTFKPFTVEIVDSVEAYAEMLRGIFDFAALKELLSGAKHINVRLDAMHGVVGPYVKKIVCEELGSPANSAVNCVPQEDFGGHHPDPNLTYAADLVNTMKGGEYDFGAAFDGDGDRNMVLGKHGFFVNPSDSVAVIAANITSIPYFKKTGVKGLARSMPTSGALDNVAKALQMQLYETPTGWKFFGNLMDAGKLSLCGEESFGTGSDHIREKDGLWAVLAWLSILATRKQSVEEIMKDHWQKFGRNFFTRYDYEEVDSDAANKMIKDLETAMFDPSFKGKKLSSGDKTYEVAIADNFAYTDPVDASVSKNQGLRIIFSDGSRIIFRLSGTGSAGATVRLYIDSYEKDPTKIYQDPQVRTTKTKFSQQNQ</sequence>
<dbReference type="InterPro" id="IPR016055">
    <property type="entry name" value="A-D-PHexomutase_a/b/a-I/II/III"/>
</dbReference>
<dbReference type="InterPro" id="IPR011992">
    <property type="entry name" value="EF-hand-dom_pair"/>
</dbReference>
<dbReference type="GO" id="GO:0004614">
    <property type="term" value="F:phosphoglucomutase activity"/>
    <property type="evidence" value="ECO:0007669"/>
    <property type="project" value="InterPro"/>
</dbReference>
<keyword evidence="5" id="KW-0479">Metal-binding</keyword>
<dbReference type="PROSITE" id="PS00018">
    <property type="entry name" value="EF_HAND_1"/>
    <property type="match status" value="1"/>
</dbReference>
<dbReference type="Pfam" id="PF13202">
    <property type="entry name" value="EF-hand_5"/>
    <property type="match status" value="1"/>
</dbReference>
<dbReference type="InterPro" id="IPR045244">
    <property type="entry name" value="PGM"/>
</dbReference>
<accession>A0A668AFU8</accession>
<gene>
    <name evidence="9" type="primary">EFCAB7</name>
    <name evidence="9" type="synonym">pgm1</name>
</gene>
<evidence type="ECO:0000256" key="2">
    <source>
        <dbReference type="ARBA" id="ARBA00010231"/>
    </source>
</evidence>
<dbReference type="GeneTree" id="ENSGT00390000015466"/>
<dbReference type="GO" id="GO:0005975">
    <property type="term" value="P:carbohydrate metabolic process"/>
    <property type="evidence" value="ECO:0007669"/>
    <property type="project" value="InterPro"/>
</dbReference>
<dbReference type="InterPro" id="IPR005844">
    <property type="entry name" value="A-D-PHexomutase_a/b/a-I"/>
</dbReference>
<dbReference type="PANTHER" id="PTHR22573">
    <property type="entry name" value="PHOSPHOHEXOMUTASE FAMILY MEMBER"/>
    <property type="match status" value="1"/>
</dbReference>
<keyword evidence="10" id="KW-1185">Reference proteome</keyword>
<comment type="subcellular location">
    <subcellularLocation>
        <location evidence="1">Cytoplasm</location>
    </subcellularLocation>
</comment>
<evidence type="ECO:0000313" key="10">
    <source>
        <dbReference type="Proteomes" id="UP000472263"/>
    </source>
</evidence>
<dbReference type="Proteomes" id="UP000472263">
    <property type="component" value="Chromosome 4"/>
</dbReference>
<dbReference type="InterPro" id="IPR018247">
    <property type="entry name" value="EF_Hand_1_Ca_BS"/>
</dbReference>
<dbReference type="InterPro" id="IPR002048">
    <property type="entry name" value="EF_hand_dom"/>
</dbReference>
<dbReference type="GO" id="GO:0000287">
    <property type="term" value="F:magnesium ion binding"/>
    <property type="evidence" value="ECO:0007669"/>
    <property type="project" value="InterPro"/>
</dbReference>
<evidence type="ECO:0000313" key="9">
    <source>
        <dbReference type="Ensembl" id="ENSMMDP00005046844.1"/>
    </source>
</evidence>
<name>A0A668AFU8_9TELE</name>
<dbReference type="FunFam" id="3.40.120.10:FF:000004">
    <property type="entry name" value="Phosphoglucomutase 5"/>
    <property type="match status" value="1"/>
</dbReference>
<dbReference type="Pfam" id="PF02880">
    <property type="entry name" value="PGM_PMM_III"/>
    <property type="match status" value="1"/>
</dbReference>
<dbReference type="SUPFAM" id="SSF47473">
    <property type="entry name" value="EF-hand"/>
    <property type="match status" value="1"/>
</dbReference>
<dbReference type="FunFam" id="3.40.120.10:FF:000031">
    <property type="entry name" value="Phosphoglucomutase-like 5"/>
    <property type="match status" value="1"/>
</dbReference>
<feature type="domain" description="EF-hand" evidence="8">
    <location>
        <begin position="103"/>
        <end position="138"/>
    </location>
</feature>
<dbReference type="GO" id="GO:0005509">
    <property type="term" value="F:calcium ion binding"/>
    <property type="evidence" value="ECO:0007669"/>
    <property type="project" value="InterPro"/>
</dbReference>
<dbReference type="Pfam" id="PF02878">
    <property type="entry name" value="PGM_PMM_I"/>
    <property type="match status" value="1"/>
</dbReference>
<evidence type="ECO:0000256" key="6">
    <source>
        <dbReference type="ARBA" id="ARBA00022737"/>
    </source>
</evidence>
<dbReference type="PROSITE" id="PS50222">
    <property type="entry name" value="EF_HAND_2"/>
    <property type="match status" value="2"/>
</dbReference>
<dbReference type="PROSITE" id="PS00710">
    <property type="entry name" value="PGM_PMM"/>
    <property type="match status" value="1"/>
</dbReference>
<dbReference type="CDD" id="cd00051">
    <property type="entry name" value="EFh"/>
    <property type="match status" value="1"/>
</dbReference>
<keyword evidence="7" id="KW-0106">Calcium</keyword>
<dbReference type="FunFam" id="1.10.238.10:FF:000003">
    <property type="entry name" value="Calmodulin A"/>
    <property type="match status" value="1"/>
</dbReference>
<dbReference type="FunFam" id="3.40.120.10:FF:000007">
    <property type="entry name" value="Phosphoglucomutase 5"/>
    <property type="match status" value="1"/>
</dbReference>
<reference evidence="9" key="2">
    <citation type="submission" date="2025-08" db="UniProtKB">
        <authorList>
            <consortium name="Ensembl"/>
        </authorList>
    </citation>
    <scope>IDENTIFICATION</scope>
</reference>
<evidence type="ECO:0000256" key="4">
    <source>
        <dbReference type="ARBA" id="ARBA00022553"/>
    </source>
</evidence>
<reference evidence="9" key="3">
    <citation type="submission" date="2025-09" db="UniProtKB">
        <authorList>
            <consortium name="Ensembl"/>
        </authorList>
    </citation>
    <scope>IDENTIFICATION</scope>
</reference>
<proteinExistence type="inferred from homology"/>
<dbReference type="SMART" id="SM00054">
    <property type="entry name" value="EFh"/>
    <property type="match status" value="2"/>
</dbReference>
<keyword evidence="6" id="KW-0677">Repeat</keyword>
<evidence type="ECO:0000256" key="1">
    <source>
        <dbReference type="ARBA" id="ARBA00004496"/>
    </source>
</evidence>
<dbReference type="InterPro" id="IPR005845">
    <property type="entry name" value="A-D-PHexomutase_a/b/a-II"/>
</dbReference>